<evidence type="ECO:0000256" key="1">
    <source>
        <dbReference type="SAM" id="MobiDB-lite"/>
    </source>
</evidence>
<evidence type="ECO:0008006" key="4">
    <source>
        <dbReference type="Google" id="ProtNLM"/>
    </source>
</evidence>
<proteinExistence type="predicted"/>
<sequence>MDGTARDLRRESSGTPERGGIVIGIHGLANKPPADEKTRWWKAAIAEGMARNAGLADPAFRFEFVYWADLRYDAPLPEDGNREPYRPEAGTGPLPEGETAPSLTANDVLAPVYAGIDTLEEATGVTLVDDAILEYRFDDLWHYHAEQDFARRVRARLAERLRAFRDHRILLVAHSMGAVIAYDVMRLLEREEPGLRIDHLVTAAAPLGLAKVKLKFEAEHGALRVPDNVLAWTNLADGEDVVAIMGELGADYVASATGIALTDCRVANAYRRPDGEPNHHKSYGYLRTPEFSRIAAAYALPGPDPGAPAESGTAAKVDA</sequence>
<evidence type="ECO:0000313" key="2">
    <source>
        <dbReference type="EMBL" id="MET3693647.1"/>
    </source>
</evidence>
<gene>
    <name evidence="2" type="ORF">ABID43_003198</name>
</gene>
<dbReference type="SUPFAM" id="SSF53474">
    <property type="entry name" value="alpha/beta-Hydrolases"/>
    <property type="match status" value="1"/>
</dbReference>
<feature type="region of interest" description="Disordered" evidence="1">
    <location>
        <begin position="77"/>
        <end position="102"/>
    </location>
</feature>
<protein>
    <recommendedName>
        <fullName evidence="4">Lecithin:cholesterol acyltransferase</fullName>
    </recommendedName>
</protein>
<feature type="region of interest" description="Disordered" evidence="1">
    <location>
        <begin position="1"/>
        <end position="21"/>
    </location>
</feature>
<organism evidence="2 3">
    <name type="scientific">Methylobacterium goesingense</name>
    <dbReference type="NCBI Taxonomy" id="243690"/>
    <lineage>
        <taxon>Bacteria</taxon>
        <taxon>Pseudomonadati</taxon>
        <taxon>Pseudomonadota</taxon>
        <taxon>Alphaproteobacteria</taxon>
        <taxon>Hyphomicrobiales</taxon>
        <taxon>Methylobacteriaceae</taxon>
        <taxon>Methylobacterium</taxon>
    </lineage>
</organism>
<dbReference type="RefSeq" id="WP_238279155.1">
    <property type="nucleotide sequence ID" value="NZ_BPQL01000051.1"/>
</dbReference>
<accession>A0ABV2L731</accession>
<evidence type="ECO:0000313" key="3">
    <source>
        <dbReference type="Proteomes" id="UP001549145"/>
    </source>
</evidence>
<dbReference type="InterPro" id="IPR029058">
    <property type="entry name" value="AB_hydrolase_fold"/>
</dbReference>
<feature type="compositionally biased region" description="Basic and acidic residues" evidence="1">
    <location>
        <begin position="1"/>
        <end position="12"/>
    </location>
</feature>
<keyword evidence="3" id="KW-1185">Reference proteome</keyword>
<dbReference type="EMBL" id="JBEPMM010000009">
    <property type="protein sequence ID" value="MET3693647.1"/>
    <property type="molecule type" value="Genomic_DNA"/>
</dbReference>
<dbReference type="Proteomes" id="UP001549145">
    <property type="component" value="Unassembled WGS sequence"/>
</dbReference>
<dbReference type="Gene3D" id="3.40.50.1820">
    <property type="entry name" value="alpha/beta hydrolase"/>
    <property type="match status" value="1"/>
</dbReference>
<name>A0ABV2L731_9HYPH</name>
<comment type="caution">
    <text evidence="2">The sequence shown here is derived from an EMBL/GenBank/DDBJ whole genome shotgun (WGS) entry which is preliminary data.</text>
</comment>
<reference evidence="2 3" key="1">
    <citation type="submission" date="2024-06" db="EMBL/GenBank/DDBJ databases">
        <title>Genomic Encyclopedia of Type Strains, Phase IV (KMG-IV): sequencing the most valuable type-strain genomes for metagenomic binning, comparative biology and taxonomic classification.</title>
        <authorList>
            <person name="Goeker M."/>
        </authorList>
    </citation>
    <scope>NUCLEOTIDE SEQUENCE [LARGE SCALE GENOMIC DNA]</scope>
    <source>
        <strain evidence="2 3">DSM 21331</strain>
    </source>
</reference>